<dbReference type="InParanoid" id="K1RVV3"/>
<dbReference type="HOGENOM" id="CLU_543204_0_0_1"/>
<dbReference type="InterPro" id="IPR003599">
    <property type="entry name" value="Ig_sub"/>
</dbReference>
<dbReference type="Pfam" id="PF13927">
    <property type="entry name" value="Ig_3"/>
    <property type="match status" value="1"/>
</dbReference>
<dbReference type="Gene3D" id="2.60.40.10">
    <property type="entry name" value="Immunoglobulins"/>
    <property type="match status" value="2"/>
</dbReference>
<keyword evidence="4" id="KW-1015">Disulfide bond</keyword>
<dbReference type="Gene3D" id="3.30.420.10">
    <property type="entry name" value="Ribonuclease H-like superfamily/Ribonuclease H"/>
    <property type="match status" value="1"/>
</dbReference>
<evidence type="ECO:0000256" key="4">
    <source>
        <dbReference type="ARBA" id="ARBA00023157"/>
    </source>
</evidence>
<dbReference type="EMBL" id="JH816265">
    <property type="protein sequence ID" value="EKC38956.1"/>
    <property type="molecule type" value="Genomic_DNA"/>
</dbReference>
<dbReference type="SUPFAM" id="SSF48726">
    <property type="entry name" value="Immunoglobulin"/>
    <property type="match status" value="2"/>
</dbReference>
<evidence type="ECO:0000256" key="2">
    <source>
        <dbReference type="ARBA" id="ARBA00022724"/>
    </source>
</evidence>
<keyword evidence="6" id="KW-0393">Immunoglobulin domain</keyword>
<dbReference type="GO" id="GO:0005911">
    <property type="term" value="C:cell-cell junction"/>
    <property type="evidence" value="ECO:0007669"/>
    <property type="project" value="TreeGrafter"/>
</dbReference>
<keyword evidence="2" id="KW-0563">Paired box</keyword>
<organism evidence="7">
    <name type="scientific">Magallana gigas</name>
    <name type="common">Pacific oyster</name>
    <name type="synonym">Crassostrea gigas</name>
    <dbReference type="NCBI Taxonomy" id="29159"/>
    <lineage>
        <taxon>Eukaryota</taxon>
        <taxon>Metazoa</taxon>
        <taxon>Spiralia</taxon>
        <taxon>Lophotrochozoa</taxon>
        <taxon>Mollusca</taxon>
        <taxon>Bivalvia</taxon>
        <taxon>Autobranchia</taxon>
        <taxon>Pteriomorphia</taxon>
        <taxon>Ostreida</taxon>
        <taxon>Ostreoidea</taxon>
        <taxon>Ostreidae</taxon>
        <taxon>Magallana</taxon>
    </lineage>
</organism>
<dbReference type="PANTHER" id="PTHR11640:SF164">
    <property type="entry name" value="MAM DOMAIN-CONTAINING GLYCOSYLPHOSPHATIDYLINOSITOL ANCHOR PROTEIN 1"/>
    <property type="match status" value="1"/>
</dbReference>
<keyword evidence="3" id="KW-0472">Membrane</keyword>
<dbReference type="InterPro" id="IPR038717">
    <property type="entry name" value="Tc1-like_DDE_dom"/>
</dbReference>
<dbReference type="SMART" id="SM00351">
    <property type="entry name" value="PAX"/>
    <property type="match status" value="1"/>
</dbReference>
<dbReference type="GO" id="GO:0005886">
    <property type="term" value="C:plasma membrane"/>
    <property type="evidence" value="ECO:0007669"/>
    <property type="project" value="TreeGrafter"/>
</dbReference>
<dbReference type="AlphaFoldDB" id="K1RVV3"/>
<dbReference type="GO" id="GO:0003677">
    <property type="term" value="F:DNA binding"/>
    <property type="evidence" value="ECO:0007669"/>
    <property type="project" value="InterPro"/>
</dbReference>
<proteinExistence type="predicted"/>
<gene>
    <name evidence="7" type="ORF">CGI_10026723</name>
</gene>
<evidence type="ECO:0000313" key="7">
    <source>
        <dbReference type="EMBL" id="EKC38956.1"/>
    </source>
</evidence>
<dbReference type="GO" id="GO:0006355">
    <property type="term" value="P:regulation of DNA-templated transcription"/>
    <property type="evidence" value="ECO:0007669"/>
    <property type="project" value="InterPro"/>
</dbReference>
<dbReference type="Pfam" id="PF00292">
    <property type="entry name" value="PAX"/>
    <property type="match status" value="1"/>
</dbReference>
<dbReference type="InterPro" id="IPR036388">
    <property type="entry name" value="WH-like_DNA-bd_sf"/>
</dbReference>
<dbReference type="PROSITE" id="PS50835">
    <property type="entry name" value="IG_LIKE"/>
    <property type="match status" value="1"/>
</dbReference>
<accession>K1RVV3</accession>
<dbReference type="InterPro" id="IPR013783">
    <property type="entry name" value="Ig-like_fold"/>
</dbReference>
<sequence length="502" mass="57844">MVNTLSQQDIIEGRDISVTCTATPGNPSSTTFYWTKVDNSGFRQNGATLQLPDIQRTSSGTYRCTAENNYSNGEKGTDSQSMFINVLYPPIIENRPLQLVNESDIITMTRDIFSNPLSNVSWYNTTDLLITQTSVKTASFTIERATCTDTMNYTLVASNATRPRIFDNMAPRWKHTSEEERKRIIKLYLQGKSYRAIEKETGRCLRTCINVVKDYERNHIVKTQRKSSQRPRKTTQTVLQFIEYQKWKKPSIYCKEIRQKLLDFQICTLDNVPSVKSISRVLKKELNFSHKKLTVVPTETLRPDHEQRVDTFLSTLLNYDFTQMHFFDEASIVATSGNRSYGHSHTSKRAIEVQQYASSVTFTVNVCCDFFGINHFNILNGASNALEMIEFFNEALAEKHEIGNPMFKRGDVVIMDNCGFHHQRQGERLLRELLANHGVDLVFQPPYCPEYNVTECVFGLMRHLQRNEKFVSQFTELAIVNALDHSVLKRYMPSFFKRCGYT</sequence>
<dbReference type="NCBIfam" id="NF033545">
    <property type="entry name" value="transpos_IS630"/>
    <property type="match status" value="1"/>
</dbReference>
<dbReference type="PROSITE" id="PS51057">
    <property type="entry name" value="PAIRED_2"/>
    <property type="match status" value="1"/>
</dbReference>
<dbReference type="InterPro" id="IPR009057">
    <property type="entry name" value="Homeodomain-like_sf"/>
</dbReference>
<dbReference type="GO" id="GO:0098609">
    <property type="term" value="P:cell-cell adhesion"/>
    <property type="evidence" value="ECO:0007669"/>
    <property type="project" value="TreeGrafter"/>
</dbReference>
<dbReference type="PANTHER" id="PTHR11640">
    <property type="entry name" value="NEPHRIN"/>
    <property type="match status" value="1"/>
</dbReference>
<evidence type="ECO:0000256" key="6">
    <source>
        <dbReference type="ARBA" id="ARBA00023319"/>
    </source>
</evidence>
<dbReference type="Pfam" id="PF13358">
    <property type="entry name" value="DDE_3"/>
    <property type="match status" value="1"/>
</dbReference>
<keyword evidence="5" id="KW-0325">Glycoprotein</keyword>
<dbReference type="Gene3D" id="1.10.10.10">
    <property type="entry name" value="Winged helix-like DNA-binding domain superfamily/Winged helix DNA-binding domain"/>
    <property type="match status" value="1"/>
</dbReference>
<dbReference type="InterPro" id="IPR047655">
    <property type="entry name" value="Transpos_IS630-like"/>
</dbReference>
<dbReference type="SUPFAM" id="SSF46689">
    <property type="entry name" value="Homeodomain-like"/>
    <property type="match status" value="1"/>
</dbReference>
<dbReference type="InterPro" id="IPR036397">
    <property type="entry name" value="RNaseH_sf"/>
</dbReference>
<comment type="subcellular location">
    <subcellularLocation>
        <location evidence="1">Membrane</location>
        <topology evidence="1">Single-pass type I membrane protein</topology>
    </subcellularLocation>
</comment>
<dbReference type="GO" id="GO:0050839">
    <property type="term" value="F:cell adhesion molecule binding"/>
    <property type="evidence" value="ECO:0007669"/>
    <property type="project" value="TreeGrafter"/>
</dbReference>
<dbReference type="InterPro" id="IPR051275">
    <property type="entry name" value="Cell_adhesion_signaling"/>
</dbReference>
<evidence type="ECO:0000256" key="5">
    <source>
        <dbReference type="ARBA" id="ARBA00023180"/>
    </source>
</evidence>
<dbReference type="InterPro" id="IPR007110">
    <property type="entry name" value="Ig-like_dom"/>
</dbReference>
<dbReference type="SMART" id="SM00409">
    <property type="entry name" value="IG"/>
    <property type="match status" value="2"/>
</dbReference>
<protein>
    <submittedName>
        <fullName evidence="7">Paired box pox-meso protein</fullName>
    </submittedName>
</protein>
<evidence type="ECO:0000256" key="3">
    <source>
        <dbReference type="ARBA" id="ARBA00023136"/>
    </source>
</evidence>
<name>K1RVV3_MAGGI</name>
<reference evidence="7" key="1">
    <citation type="journal article" date="2012" name="Nature">
        <title>The oyster genome reveals stress adaptation and complexity of shell formation.</title>
        <authorList>
            <person name="Zhang G."/>
            <person name="Fang X."/>
            <person name="Guo X."/>
            <person name="Li L."/>
            <person name="Luo R."/>
            <person name="Xu F."/>
            <person name="Yang P."/>
            <person name="Zhang L."/>
            <person name="Wang X."/>
            <person name="Qi H."/>
            <person name="Xiong Z."/>
            <person name="Que H."/>
            <person name="Xie Y."/>
            <person name="Holland P.W."/>
            <person name="Paps J."/>
            <person name="Zhu Y."/>
            <person name="Wu F."/>
            <person name="Chen Y."/>
            <person name="Wang J."/>
            <person name="Peng C."/>
            <person name="Meng J."/>
            <person name="Yang L."/>
            <person name="Liu J."/>
            <person name="Wen B."/>
            <person name="Zhang N."/>
            <person name="Huang Z."/>
            <person name="Zhu Q."/>
            <person name="Feng Y."/>
            <person name="Mount A."/>
            <person name="Hedgecock D."/>
            <person name="Xu Z."/>
            <person name="Liu Y."/>
            <person name="Domazet-Loso T."/>
            <person name="Du Y."/>
            <person name="Sun X."/>
            <person name="Zhang S."/>
            <person name="Liu B."/>
            <person name="Cheng P."/>
            <person name="Jiang X."/>
            <person name="Li J."/>
            <person name="Fan D."/>
            <person name="Wang W."/>
            <person name="Fu W."/>
            <person name="Wang T."/>
            <person name="Wang B."/>
            <person name="Zhang J."/>
            <person name="Peng Z."/>
            <person name="Li Y."/>
            <person name="Li N."/>
            <person name="Wang J."/>
            <person name="Chen M."/>
            <person name="He Y."/>
            <person name="Tan F."/>
            <person name="Song X."/>
            <person name="Zheng Q."/>
            <person name="Huang R."/>
            <person name="Yang H."/>
            <person name="Du X."/>
            <person name="Chen L."/>
            <person name="Yang M."/>
            <person name="Gaffney P.M."/>
            <person name="Wang S."/>
            <person name="Luo L."/>
            <person name="She Z."/>
            <person name="Ming Y."/>
            <person name="Huang W."/>
            <person name="Zhang S."/>
            <person name="Huang B."/>
            <person name="Zhang Y."/>
            <person name="Qu T."/>
            <person name="Ni P."/>
            <person name="Miao G."/>
            <person name="Wang J."/>
            <person name="Wang Q."/>
            <person name="Steinberg C.E."/>
            <person name="Wang H."/>
            <person name="Li N."/>
            <person name="Qian L."/>
            <person name="Zhang G."/>
            <person name="Li Y."/>
            <person name="Yang H."/>
            <person name="Liu X."/>
            <person name="Wang J."/>
            <person name="Yin Y."/>
            <person name="Wang J."/>
        </authorList>
    </citation>
    <scope>NUCLEOTIDE SEQUENCE [LARGE SCALE GENOMIC DNA]</scope>
    <source>
        <strain evidence="7">05x7-T-G4-1.051#20</strain>
    </source>
</reference>
<dbReference type="InterPro" id="IPR001523">
    <property type="entry name" value="Paired_dom"/>
</dbReference>
<dbReference type="InterPro" id="IPR003598">
    <property type="entry name" value="Ig_sub2"/>
</dbReference>
<evidence type="ECO:0000256" key="1">
    <source>
        <dbReference type="ARBA" id="ARBA00004479"/>
    </source>
</evidence>
<dbReference type="InterPro" id="IPR036179">
    <property type="entry name" value="Ig-like_dom_sf"/>
</dbReference>
<dbReference type="SMART" id="SM00408">
    <property type="entry name" value="IGc2"/>
    <property type="match status" value="1"/>
</dbReference>